<dbReference type="AlphaFoldDB" id="B3QUD3"/>
<feature type="transmembrane region" description="Helical" evidence="12">
    <location>
        <begin position="244"/>
        <end position="262"/>
    </location>
</feature>
<proteinExistence type="inferred from homology"/>
<comment type="subcellular location">
    <subcellularLocation>
        <location evidence="1">Cell membrane</location>
        <topology evidence="1">Multi-pass membrane protein</topology>
    </subcellularLocation>
</comment>
<feature type="transmembrane region" description="Helical" evidence="12">
    <location>
        <begin position="384"/>
        <end position="401"/>
    </location>
</feature>
<evidence type="ECO:0000256" key="5">
    <source>
        <dbReference type="ARBA" id="ARBA00022692"/>
    </source>
</evidence>
<dbReference type="CDD" id="cd11493">
    <property type="entry name" value="SLC5sbd_NIS-like_u1"/>
    <property type="match status" value="1"/>
</dbReference>
<keyword evidence="3" id="KW-0813">Transport</keyword>
<dbReference type="HOGENOM" id="CLU_018808_11_4_10"/>
<keyword evidence="5 12" id="KW-0812">Transmembrane</keyword>
<keyword evidence="14" id="KW-1185">Reference proteome</keyword>
<keyword evidence="9 12" id="KW-0472">Membrane</keyword>
<feature type="transmembrane region" description="Helical" evidence="12">
    <location>
        <begin position="435"/>
        <end position="456"/>
    </location>
</feature>
<dbReference type="EMBL" id="CP001100">
    <property type="protein sequence ID" value="ACF14382.1"/>
    <property type="molecule type" value="Genomic_DNA"/>
</dbReference>
<feature type="transmembrane region" description="Helical" evidence="12">
    <location>
        <begin position="76"/>
        <end position="95"/>
    </location>
</feature>
<dbReference type="RefSeq" id="WP_012500466.1">
    <property type="nucleotide sequence ID" value="NC_011026.1"/>
</dbReference>
<dbReference type="Gene3D" id="1.20.1730.10">
    <property type="entry name" value="Sodium/glucose cotransporter"/>
    <property type="match status" value="1"/>
</dbReference>
<dbReference type="GO" id="GO:0006814">
    <property type="term" value="P:sodium ion transport"/>
    <property type="evidence" value="ECO:0007669"/>
    <property type="project" value="UniProtKB-KW"/>
</dbReference>
<dbReference type="PANTHER" id="PTHR42985">
    <property type="entry name" value="SODIUM-COUPLED MONOCARBOXYLATE TRANSPORTER"/>
    <property type="match status" value="1"/>
</dbReference>
<evidence type="ECO:0000256" key="8">
    <source>
        <dbReference type="ARBA" id="ARBA00023065"/>
    </source>
</evidence>
<organism evidence="13 14">
    <name type="scientific">Chloroherpeton thalassium (strain ATCC 35110 / GB-78)</name>
    <dbReference type="NCBI Taxonomy" id="517418"/>
    <lineage>
        <taxon>Bacteria</taxon>
        <taxon>Pseudomonadati</taxon>
        <taxon>Chlorobiota</taxon>
        <taxon>Chlorobiia</taxon>
        <taxon>Chlorobiales</taxon>
        <taxon>Chloroherpetonaceae</taxon>
        <taxon>Chloroherpeton</taxon>
    </lineage>
</organism>
<feature type="transmembrane region" description="Helical" evidence="12">
    <location>
        <begin position="161"/>
        <end position="179"/>
    </location>
</feature>
<name>B3QUD3_CHLT3</name>
<keyword evidence="10" id="KW-0739">Sodium transport</keyword>
<evidence type="ECO:0000256" key="6">
    <source>
        <dbReference type="ARBA" id="ARBA00022989"/>
    </source>
</evidence>
<keyword evidence="6 12" id="KW-1133">Transmembrane helix</keyword>
<evidence type="ECO:0000313" key="14">
    <source>
        <dbReference type="Proteomes" id="UP000001208"/>
    </source>
</evidence>
<evidence type="ECO:0000256" key="1">
    <source>
        <dbReference type="ARBA" id="ARBA00004651"/>
    </source>
</evidence>
<accession>B3QUD3</accession>
<keyword evidence="7" id="KW-0915">Sodium</keyword>
<dbReference type="STRING" id="517418.Ctha_1928"/>
<dbReference type="Pfam" id="PF00474">
    <property type="entry name" value="SSF"/>
    <property type="match status" value="1"/>
</dbReference>
<evidence type="ECO:0000256" key="9">
    <source>
        <dbReference type="ARBA" id="ARBA00023136"/>
    </source>
</evidence>
<feature type="transmembrane region" description="Helical" evidence="12">
    <location>
        <begin position="462"/>
        <end position="484"/>
    </location>
</feature>
<feature type="transmembrane region" description="Helical" evidence="12">
    <location>
        <begin position="121"/>
        <end position="149"/>
    </location>
</feature>
<evidence type="ECO:0000256" key="2">
    <source>
        <dbReference type="ARBA" id="ARBA00006434"/>
    </source>
</evidence>
<dbReference type="OrthoDB" id="9803597at2"/>
<feature type="transmembrane region" description="Helical" evidence="12">
    <location>
        <begin position="328"/>
        <end position="348"/>
    </location>
</feature>
<reference evidence="13 14" key="1">
    <citation type="submission" date="2008-06" db="EMBL/GenBank/DDBJ databases">
        <title>Complete sequence of Chloroherpeton thalassium ATCC 35110.</title>
        <authorList>
            <consortium name="US DOE Joint Genome Institute"/>
            <person name="Lucas S."/>
            <person name="Copeland A."/>
            <person name="Lapidus A."/>
            <person name="Glavina del Rio T."/>
            <person name="Dalin E."/>
            <person name="Tice H."/>
            <person name="Bruce D."/>
            <person name="Goodwin L."/>
            <person name="Pitluck S."/>
            <person name="Schmutz J."/>
            <person name="Larimer F."/>
            <person name="Land M."/>
            <person name="Hauser L."/>
            <person name="Kyrpides N."/>
            <person name="Mikhailova N."/>
            <person name="Liu Z."/>
            <person name="Li T."/>
            <person name="Zhao F."/>
            <person name="Overmann J."/>
            <person name="Bryant D.A."/>
            <person name="Richardson P."/>
        </authorList>
    </citation>
    <scope>NUCLEOTIDE SEQUENCE [LARGE SCALE GENOMIC DNA]</scope>
    <source>
        <strain evidence="14">ATCC 35110 / GB-78</strain>
    </source>
</reference>
<dbReference type="PROSITE" id="PS50283">
    <property type="entry name" value="NA_SOLUT_SYMP_3"/>
    <property type="match status" value="1"/>
</dbReference>
<evidence type="ECO:0000256" key="12">
    <source>
        <dbReference type="SAM" id="Phobius"/>
    </source>
</evidence>
<dbReference type="eggNOG" id="COG0591">
    <property type="taxonomic scope" value="Bacteria"/>
</dbReference>
<keyword evidence="8" id="KW-0406">Ion transport</keyword>
<keyword evidence="4" id="KW-1003">Cell membrane</keyword>
<evidence type="ECO:0000256" key="10">
    <source>
        <dbReference type="ARBA" id="ARBA00023201"/>
    </source>
</evidence>
<dbReference type="InterPro" id="IPR038377">
    <property type="entry name" value="Na/Glc_symporter_sf"/>
</dbReference>
<feature type="transmembrane region" description="Helical" evidence="12">
    <location>
        <begin position="6"/>
        <end position="25"/>
    </location>
</feature>
<dbReference type="InterPro" id="IPR051163">
    <property type="entry name" value="Sodium:Solute_Symporter_SSF"/>
</dbReference>
<evidence type="ECO:0000256" key="11">
    <source>
        <dbReference type="RuleBase" id="RU362091"/>
    </source>
</evidence>
<gene>
    <name evidence="13" type="ordered locus">Ctha_1928</name>
</gene>
<dbReference type="InterPro" id="IPR001734">
    <property type="entry name" value="Na/solute_symporter"/>
</dbReference>
<dbReference type="PANTHER" id="PTHR42985:SF47">
    <property type="entry name" value="INTEGRAL MEMBRANE TRANSPORT PROTEIN"/>
    <property type="match status" value="1"/>
</dbReference>
<evidence type="ECO:0000256" key="3">
    <source>
        <dbReference type="ARBA" id="ARBA00022448"/>
    </source>
</evidence>
<dbReference type="KEGG" id="cts:Ctha_1928"/>
<sequence>MNSFTLLDWTVMLIYFISITFFGLFKSGRQTSTRDYFLSDKKISWWVISMSVVATETSALTFISLPGLAYVSNFNFLQLAIGYIIGRIIVALIFLPKYFDGELTTAYALIERKLGLSSRKILSVIFIITRLLADGVRLYATAIPIGLILHGYKEFEQVPDLYIYISSISLISVITIFYVRFGGVRAVIWTDLIQLIIYIFGGLFSLYYLFHQNVNILETFHHLNKIHKTEIFNFDFSHFFSTPYNFLSAIIGGIFLSMASHGTDYIIVQRLFATNNLRNSQKALIFSGFTIFFQFLIFLLIGSLLFTYYNDPALSGDKVFSKFIIETLPPGISGLIISGLLAAAMSTLSSSINAISSSTVYDILAHLKPFNSYTDEKKLNLSKLISLFWGVLLTATALSFIGNNQAVIELALSIASLTYGGLLGTFFICFTQQNYAPASVFIGITICISIMSYVVFFTTLPWTFYVTLGTCINFSAIYLTNFLFRKTIINI</sequence>
<dbReference type="GO" id="GO:0005886">
    <property type="term" value="C:plasma membrane"/>
    <property type="evidence" value="ECO:0007669"/>
    <property type="project" value="UniProtKB-SubCell"/>
</dbReference>
<feature type="transmembrane region" description="Helical" evidence="12">
    <location>
        <begin position="45"/>
        <end position="70"/>
    </location>
</feature>
<feature type="transmembrane region" description="Helical" evidence="12">
    <location>
        <begin position="407"/>
        <end position="428"/>
    </location>
</feature>
<evidence type="ECO:0000256" key="7">
    <source>
        <dbReference type="ARBA" id="ARBA00023053"/>
    </source>
</evidence>
<evidence type="ECO:0000256" key="4">
    <source>
        <dbReference type="ARBA" id="ARBA00022475"/>
    </source>
</evidence>
<comment type="similarity">
    <text evidence="2 11">Belongs to the sodium:solute symporter (SSF) (TC 2.A.21) family.</text>
</comment>
<dbReference type="Proteomes" id="UP000001208">
    <property type="component" value="Chromosome"/>
</dbReference>
<dbReference type="GO" id="GO:0015293">
    <property type="term" value="F:symporter activity"/>
    <property type="evidence" value="ECO:0007669"/>
    <property type="project" value="TreeGrafter"/>
</dbReference>
<feature type="transmembrane region" description="Helical" evidence="12">
    <location>
        <begin position="283"/>
        <end position="308"/>
    </location>
</feature>
<feature type="transmembrane region" description="Helical" evidence="12">
    <location>
        <begin position="186"/>
        <end position="210"/>
    </location>
</feature>
<evidence type="ECO:0000313" key="13">
    <source>
        <dbReference type="EMBL" id="ACF14382.1"/>
    </source>
</evidence>
<protein>
    <submittedName>
        <fullName evidence="13">Na+/solute symporter</fullName>
    </submittedName>
</protein>